<keyword evidence="1" id="KW-0812">Transmembrane</keyword>
<proteinExistence type="predicted"/>
<dbReference type="Proteomes" id="UP001151133">
    <property type="component" value="Unassembled WGS sequence"/>
</dbReference>
<dbReference type="AlphaFoldDB" id="A0A9X3C8D8"/>
<name>A0A9X3C8D8_9FLAO</name>
<gene>
    <name evidence="2" type="ORF">OIU80_01780</name>
</gene>
<protein>
    <submittedName>
        <fullName evidence="2">Uncharacterized protein</fullName>
    </submittedName>
</protein>
<organism evidence="2 3">
    <name type="scientific">Flavobacterium frigoritolerans</name>
    <dbReference type="NCBI Taxonomy" id="2987686"/>
    <lineage>
        <taxon>Bacteria</taxon>
        <taxon>Pseudomonadati</taxon>
        <taxon>Bacteroidota</taxon>
        <taxon>Flavobacteriia</taxon>
        <taxon>Flavobacteriales</taxon>
        <taxon>Flavobacteriaceae</taxon>
        <taxon>Flavobacterium</taxon>
    </lineage>
</organism>
<keyword evidence="1" id="KW-1133">Transmembrane helix</keyword>
<evidence type="ECO:0000256" key="1">
    <source>
        <dbReference type="SAM" id="Phobius"/>
    </source>
</evidence>
<dbReference type="RefSeq" id="WP_264285394.1">
    <property type="nucleotide sequence ID" value="NZ_JAOZEV010000001.1"/>
</dbReference>
<keyword evidence="3" id="KW-1185">Reference proteome</keyword>
<reference evidence="2" key="1">
    <citation type="submission" date="2022-10" db="EMBL/GenBank/DDBJ databases">
        <title>Two novel species of Flavobacterium.</title>
        <authorList>
            <person name="Liu Q."/>
            <person name="Xin Y.-H."/>
        </authorList>
    </citation>
    <scope>NUCLEOTIDE SEQUENCE</scope>
    <source>
        <strain evidence="2">LS1R47</strain>
    </source>
</reference>
<feature type="transmembrane region" description="Helical" evidence="1">
    <location>
        <begin position="101"/>
        <end position="125"/>
    </location>
</feature>
<evidence type="ECO:0000313" key="2">
    <source>
        <dbReference type="EMBL" id="MCV9931003.1"/>
    </source>
</evidence>
<dbReference type="EMBL" id="JAOZEV010000001">
    <property type="protein sequence ID" value="MCV9931003.1"/>
    <property type="molecule type" value="Genomic_DNA"/>
</dbReference>
<evidence type="ECO:0000313" key="3">
    <source>
        <dbReference type="Proteomes" id="UP001151133"/>
    </source>
</evidence>
<sequence length="272" mass="30955">MFHFYRYSFITKPLTSIILSDEMCPACNKKGCIEVTLYLRYAKVFIPILSMGRPTSVCCIECGHEIKSVNTPLFDKNKYSPGVTNGIKDIQASRKRSLLEFINPWTVFILLGLALTYGLISLWSFSSNKTDNNELLKSPKVGDIYKVNIDSMFISADEKAVENKISKTLFKIMDIKNDTLLMVRNKHKAEGIGLSESDWNSLSRKNNDFGNTPYKISSKGISEKKEILEFFNKKKMDSINKTDVVKSTNPFHFSKSIGKIPDYNGIEIIERK</sequence>
<keyword evidence="1" id="KW-0472">Membrane</keyword>
<comment type="caution">
    <text evidence="2">The sequence shown here is derived from an EMBL/GenBank/DDBJ whole genome shotgun (WGS) entry which is preliminary data.</text>
</comment>
<accession>A0A9X3C8D8</accession>